<dbReference type="NCBIfam" id="TIGR00165">
    <property type="entry name" value="S18"/>
    <property type="match status" value="1"/>
</dbReference>
<dbReference type="GO" id="GO:0005763">
    <property type="term" value="C:mitochondrial small ribosomal subunit"/>
    <property type="evidence" value="ECO:0007669"/>
    <property type="project" value="TreeGrafter"/>
</dbReference>
<keyword evidence="2 5" id="KW-0689">Ribosomal protein</keyword>
<dbReference type="InterPro" id="IPR036870">
    <property type="entry name" value="Ribosomal_bS18_sf"/>
</dbReference>
<proteinExistence type="inferred from homology"/>
<evidence type="ECO:0000256" key="2">
    <source>
        <dbReference type="ARBA" id="ARBA00022980"/>
    </source>
</evidence>
<keyword evidence="8" id="KW-1185">Reference proteome</keyword>
<reference evidence="7" key="1">
    <citation type="submission" date="2023-03" db="EMBL/GenBank/DDBJ databases">
        <title>Mating type loci evolution in Malassezia.</title>
        <authorList>
            <person name="Coelho M.A."/>
        </authorList>
    </citation>
    <scope>NUCLEOTIDE SEQUENCE</scope>
    <source>
        <strain evidence="7">CBS 11721</strain>
    </source>
</reference>
<evidence type="ECO:0000313" key="8">
    <source>
        <dbReference type="Proteomes" id="UP001219933"/>
    </source>
</evidence>
<dbReference type="EMBL" id="CP119877">
    <property type="protein sequence ID" value="WFD33664.1"/>
    <property type="molecule type" value="Genomic_DNA"/>
</dbReference>
<feature type="region of interest" description="Disordered" evidence="6">
    <location>
        <begin position="55"/>
        <end position="90"/>
    </location>
</feature>
<dbReference type="AlphaFoldDB" id="A0AAF0ERF3"/>
<dbReference type="GO" id="GO:0070181">
    <property type="term" value="F:small ribosomal subunit rRNA binding"/>
    <property type="evidence" value="ECO:0007669"/>
    <property type="project" value="TreeGrafter"/>
</dbReference>
<comment type="similarity">
    <text evidence="1 5">Belongs to the bacterial ribosomal protein bS18 family.</text>
</comment>
<dbReference type="GO" id="GO:0032543">
    <property type="term" value="P:mitochondrial translation"/>
    <property type="evidence" value="ECO:0007669"/>
    <property type="project" value="TreeGrafter"/>
</dbReference>
<evidence type="ECO:0000313" key="7">
    <source>
        <dbReference type="EMBL" id="WFD33664.1"/>
    </source>
</evidence>
<dbReference type="GO" id="GO:0003735">
    <property type="term" value="F:structural constituent of ribosome"/>
    <property type="evidence" value="ECO:0007669"/>
    <property type="project" value="InterPro"/>
</dbReference>
<dbReference type="PANTHER" id="PTHR13479:SF40">
    <property type="entry name" value="SMALL RIBOSOMAL SUBUNIT PROTEIN BS18M"/>
    <property type="match status" value="1"/>
</dbReference>
<dbReference type="PANTHER" id="PTHR13479">
    <property type="entry name" value="30S RIBOSOMAL PROTEIN S18"/>
    <property type="match status" value="1"/>
</dbReference>
<dbReference type="HAMAP" id="MF_00270">
    <property type="entry name" value="Ribosomal_bS18"/>
    <property type="match status" value="1"/>
</dbReference>
<organism evidence="7 8">
    <name type="scientific">Malassezia cuniculi</name>
    <dbReference type="NCBI Taxonomy" id="948313"/>
    <lineage>
        <taxon>Eukaryota</taxon>
        <taxon>Fungi</taxon>
        <taxon>Dikarya</taxon>
        <taxon>Basidiomycota</taxon>
        <taxon>Ustilaginomycotina</taxon>
        <taxon>Malasseziomycetes</taxon>
        <taxon>Malasseziales</taxon>
        <taxon>Malasseziaceae</taxon>
        <taxon>Malassezia</taxon>
    </lineage>
</organism>
<dbReference type="InterPro" id="IPR001648">
    <property type="entry name" value="Ribosomal_bS18"/>
</dbReference>
<evidence type="ECO:0000256" key="3">
    <source>
        <dbReference type="ARBA" id="ARBA00023274"/>
    </source>
</evidence>
<dbReference type="PRINTS" id="PR00974">
    <property type="entry name" value="RIBOSOMALS18"/>
</dbReference>
<evidence type="ECO:0000256" key="4">
    <source>
        <dbReference type="ARBA" id="ARBA00035264"/>
    </source>
</evidence>
<gene>
    <name evidence="7" type="ORF">MCUN1_000477</name>
</gene>
<keyword evidence="3 5" id="KW-0687">Ribonucleoprotein</keyword>
<feature type="compositionally biased region" description="Low complexity" evidence="6">
    <location>
        <begin position="57"/>
        <end position="78"/>
    </location>
</feature>
<sequence length="205" mass="22627">MLARVALRPVAAAAAGRAPVRMFGTSMPYLRNERPAPKKDNEQADSNIEHLASFLESQPTPNQRNSNNRNNARNADTRAPGPTKTFANGHYYDPYTLSPEAMTNQFRRRAPPLLGPSKREAMKSDPIHILGLKPSKPSLADDSYKNGALLSEYISEMGRILPRNLTGLTRKSQRSIGKAIRRARAFGILPVHTRSNGNRGAGGWR</sequence>
<name>A0AAF0ERF3_9BASI</name>
<dbReference type="Gene3D" id="4.10.640.10">
    <property type="entry name" value="Ribosomal protein S18"/>
    <property type="match status" value="1"/>
</dbReference>
<dbReference type="Proteomes" id="UP001219933">
    <property type="component" value="Chromosome 1"/>
</dbReference>
<evidence type="ECO:0000256" key="1">
    <source>
        <dbReference type="ARBA" id="ARBA00005589"/>
    </source>
</evidence>
<evidence type="ECO:0000256" key="6">
    <source>
        <dbReference type="SAM" id="MobiDB-lite"/>
    </source>
</evidence>
<dbReference type="SUPFAM" id="SSF46911">
    <property type="entry name" value="Ribosomal protein S18"/>
    <property type="match status" value="1"/>
</dbReference>
<protein>
    <recommendedName>
        <fullName evidence="4">Small ribosomal subunit protein bS18m</fullName>
    </recommendedName>
</protein>
<evidence type="ECO:0000256" key="5">
    <source>
        <dbReference type="RuleBase" id="RU003910"/>
    </source>
</evidence>
<accession>A0AAF0ERF3</accession>
<dbReference type="Pfam" id="PF01084">
    <property type="entry name" value="Ribosomal_S18"/>
    <property type="match status" value="1"/>
</dbReference>